<evidence type="ECO:0000256" key="2">
    <source>
        <dbReference type="SAM" id="Phobius"/>
    </source>
</evidence>
<name>G4Z9C7_PHYSP</name>
<dbReference type="AlphaFoldDB" id="G4Z9C7"/>
<dbReference type="InParanoid" id="G4Z9C7"/>
<dbReference type="GeneID" id="20641746"/>
<keyword evidence="2" id="KW-1133">Transmembrane helix</keyword>
<evidence type="ECO:0000313" key="4">
    <source>
        <dbReference type="Proteomes" id="UP000002640"/>
    </source>
</evidence>
<feature type="transmembrane region" description="Helical" evidence="2">
    <location>
        <begin position="68"/>
        <end position="90"/>
    </location>
</feature>
<keyword evidence="2" id="KW-0472">Membrane</keyword>
<protein>
    <submittedName>
        <fullName evidence="3">Uncharacterized protein</fullName>
    </submittedName>
</protein>
<dbReference type="EMBL" id="JH159153">
    <property type="protein sequence ID" value="EGZ21928.1"/>
    <property type="molecule type" value="Genomic_DNA"/>
</dbReference>
<dbReference type="OMA" id="CELMADT"/>
<evidence type="ECO:0000313" key="3">
    <source>
        <dbReference type="EMBL" id="EGZ21928.1"/>
    </source>
</evidence>
<keyword evidence="4" id="KW-1185">Reference proteome</keyword>
<dbReference type="KEGG" id="psoj:PHYSODRAFT_299479"/>
<reference evidence="3 4" key="1">
    <citation type="journal article" date="2006" name="Science">
        <title>Phytophthora genome sequences uncover evolutionary origins and mechanisms of pathogenesis.</title>
        <authorList>
            <person name="Tyler B.M."/>
            <person name="Tripathy S."/>
            <person name="Zhang X."/>
            <person name="Dehal P."/>
            <person name="Jiang R.H."/>
            <person name="Aerts A."/>
            <person name="Arredondo F.D."/>
            <person name="Baxter L."/>
            <person name="Bensasson D."/>
            <person name="Beynon J.L."/>
            <person name="Chapman J."/>
            <person name="Damasceno C.M."/>
            <person name="Dorrance A.E."/>
            <person name="Dou D."/>
            <person name="Dickerman A.W."/>
            <person name="Dubchak I.L."/>
            <person name="Garbelotto M."/>
            <person name="Gijzen M."/>
            <person name="Gordon S.G."/>
            <person name="Govers F."/>
            <person name="Grunwald N.J."/>
            <person name="Huang W."/>
            <person name="Ivors K.L."/>
            <person name="Jones R.W."/>
            <person name="Kamoun S."/>
            <person name="Krampis K."/>
            <person name="Lamour K.H."/>
            <person name="Lee M.K."/>
            <person name="McDonald W.H."/>
            <person name="Medina M."/>
            <person name="Meijer H.J."/>
            <person name="Nordberg E.K."/>
            <person name="Maclean D.J."/>
            <person name="Ospina-Giraldo M.D."/>
            <person name="Morris P.F."/>
            <person name="Phuntumart V."/>
            <person name="Putnam N.H."/>
            <person name="Rash S."/>
            <person name="Rose J.K."/>
            <person name="Sakihama Y."/>
            <person name="Salamov A.A."/>
            <person name="Savidor A."/>
            <person name="Scheuring C.F."/>
            <person name="Smith B.M."/>
            <person name="Sobral B.W."/>
            <person name="Terry A."/>
            <person name="Torto-Alalibo T.A."/>
            <person name="Win J."/>
            <person name="Xu Z."/>
            <person name="Zhang H."/>
            <person name="Grigoriev I.V."/>
            <person name="Rokhsar D.S."/>
            <person name="Boore J.L."/>
        </authorList>
    </citation>
    <scope>NUCLEOTIDE SEQUENCE [LARGE SCALE GENOMIC DNA]</scope>
    <source>
        <strain evidence="3 4">P6497</strain>
    </source>
</reference>
<evidence type="ECO:0000256" key="1">
    <source>
        <dbReference type="SAM" id="MobiDB-lite"/>
    </source>
</evidence>
<dbReference type="SMR" id="G4Z9C7"/>
<gene>
    <name evidence="3" type="ORF">PHYSODRAFT_299479</name>
</gene>
<organism evidence="3 4">
    <name type="scientific">Phytophthora sojae (strain P6497)</name>
    <name type="common">Soybean stem and root rot agent</name>
    <name type="synonym">Phytophthora megasperma f. sp. glycines</name>
    <dbReference type="NCBI Taxonomy" id="1094619"/>
    <lineage>
        <taxon>Eukaryota</taxon>
        <taxon>Sar</taxon>
        <taxon>Stramenopiles</taxon>
        <taxon>Oomycota</taxon>
        <taxon>Peronosporomycetes</taxon>
        <taxon>Peronosporales</taxon>
        <taxon>Peronosporaceae</taxon>
        <taxon>Phytophthora</taxon>
    </lineage>
</organism>
<keyword evidence="2" id="KW-0812">Transmembrane</keyword>
<dbReference type="RefSeq" id="XP_009524645.1">
    <property type="nucleotide sequence ID" value="XM_009526350.1"/>
</dbReference>
<accession>G4Z9C7</accession>
<feature type="region of interest" description="Disordered" evidence="1">
    <location>
        <begin position="1"/>
        <end position="28"/>
    </location>
</feature>
<sequence length="417" mass="46637">MQGWSPVQRRSSITPGCPPPSDFRTNSPRRSLSSFVLRAFAPVRVQPAYRSRAPAPDEPSKMLTRFQVLVGLYHWLTCIFIIGLVCSQLLRAVWDSTTTHEHVLYGRSPLLGLSQIVGSNDVPYADRVIACVGKGRFYEPKLVSSLLAAPGESAVLEDSTGISLTAYRLKQRRSGSVSDALDSTAYPIYAKSCELMADTIENIFAGCTALGYSNLTQDNLRVDLYKLPHTLPILIMPYWDNAIYARHAIPTWGGDACIFRLEGAYTGEQGIASFLGVNLSVHHERTLQWLGRTGGYWKNGWYEDTEGIRWYSDVKSSWRGGQYNMMHRQFDMRSEQEVDCSDPNNCEVPALVQRWGDKFSSTDQPRKISSISIANGTEFGVFMYESFAGLPKNQLVEKLIDISHGIIYFNGTDVNSN</sequence>
<dbReference type="Proteomes" id="UP000002640">
    <property type="component" value="Unassembled WGS sequence"/>
</dbReference>
<proteinExistence type="predicted"/>